<keyword evidence="2" id="KW-1185">Reference proteome</keyword>
<organism evidence="1 2">
    <name type="scientific">Pyropia yezoensis</name>
    <name type="common">Susabi-nori</name>
    <name type="synonym">Porphyra yezoensis</name>
    <dbReference type="NCBI Taxonomy" id="2788"/>
    <lineage>
        <taxon>Eukaryota</taxon>
        <taxon>Rhodophyta</taxon>
        <taxon>Bangiophyceae</taxon>
        <taxon>Bangiales</taxon>
        <taxon>Bangiaceae</taxon>
        <taxon>Pyropia</taxon>
    </lineage>
</organism>
<gene>
    <name evidence="1" type="ORF">I4F81_004522</name>
</gene>
<name>A0ACC3BV70_PYRYE</name>
<dbReference type="Proteomes" id="UP000798662">
    <property type="component" value="Chromosome 1"/>
</dbReference>
<dbReference type="EMBL" id="CM020618">
    <property type="protein sequence ID" value="KAK1861946.1"/>
    <property type="molecule type" value="Genomic_DNA"/>
</dbReference>
<evidence type="ECO:0000313" key="2">
    <source>
        <dbReference type="Proteomes" id="UP000798662"/>
    </source>
</evidence>
<sequence>MDYAAGGDLLSLLIRAPRGVLPKSVARFCIAEVASAIAALHASGIIHWDTKPDNVLLDASGHCRLSDFGLSKSLLPAVAAAPGCRSPSHGNRRHSLADGGEYWQRGRPGAPSGGADRRRSFAAGADMDMDADATAPLLRSSESGTLSLSPAERAAAWPSAGRRGLFSAVGTPNYIPVEVLQRRYTDACDWCSLGVVLFEMLVGYPPFCSSSPAVTVQMILPHERYLVFPPEAGLSAEAISLIRSLVCEPSRRLGATGGLAEVAAHPWFNGLDCAGLRDATPPFVPALSSDDDTRYFDTLPPEPSDLEPFAPLPECWGGDPPSPPESPPHTPTAAARGAASAALAGSRVGDDDAAHTGAAAEADAPLTEEGTPAASAANGPFRQSAA</sequence>
<evidence type="ECO:0000313" key="1">
    <source>
        <dbReference type="EMBL" id="KAK1861946.1"/>
    </source>
</evidence>
<reference evidence="1" key="1">
    <citation type="submission" date="2019-11" db="EMBL/GenBank/DDBJ databases">
        <title>Nori genome reveals adaptations in red seaweeds to the harsh intertidal environment.</title>
        <authorList>
            <person name="Wang D."/>
            <person name="Mao Y."/>
        </authorList>
    </citation>
    <scope>NUCLEOTIDE SEQUENCE</scope>
    <source>
        <tissue evidence="1">Gametophyte</tissue>
    </source>
</reference>
<accession>A0ACC3BV70</accession>
<comment type="caution">
    <text evidence="1">The sequence shown here is derived from an EMBL/GenBank/DDBJ whole genome shotgun (WGS) entry which is preliminary data.</text>
</comment>
<proteinExistence type="predicted"/>
<protein>
    <submittedName>
        <fullName evidence="1">Uncharacterized protein</fullName>
    </submittedName>
</protein>